<feature type="compositionally biased region" description="Polar residues" evidence="1">
    <location>
        <begin position="23"/>
        <end position="32"/>
    </location>
</feature>
<dbReference type="EMBL" id="BMAW01047038">
    <property type="protein sequence ID" value="GFS58753.1"/>
    <property type="molecule type" value="Genomic_DNA"/>
</dbReference>
<feature type="non-terminal residue" evidence="2">
    <location>
        <position position="1"/>
    </location>
</feature>
<protein>
    <submittedName>
        <fullName evidence="2">Uncharacterized protein</fullName>
    </submittedName>
</protein>
<sequence>ESVRHDRKCNVQTPRAKMPLYPGNSSTQRRRG</sequence>
<evidence type="ECO:0000256" key="1">
    <source>
        <dbReference type="SAM" id="MobiDB-lite"/>
    </source>
</evidence>
<comment type="caution">
    <text evidence="2">The sequence shown here is derived from an EMBL/GenBank/DDBJ whole genome shotgun (WGS) entry which is preliminary data.</text>
</comment>
<name>A0A8X6ISN1_NEPPI</name>
<organism evidence="2 3">
    <name type="scientific">Nephila pilipes</name>
    <name type="common">Giant wood spider</name>
    <name type="synonym">Nephila maculata</name>
    <dbReference type="NCBI Taxonomy" id="299642"/>
    <lineage>
        <taxon>Eukaryota</taxon>
        <taxon>Metazoa</taxon>
        <taxon>Ecdysozoa</taxon>
        <taxon>Arthropoda</taxon>
        <taxon>Chelicerata</taxon>
        <taxon>Arachnida</taxon>
        <taxon>Araneae</taxon>
        <taxon>Araneomorphae</taxon>
        <taxon>Entelegynae</taxon>
        <taxon>Araneoidea</taxon>
        <taxon>Nephilidae</taxon>
        <taxon>Nephila</taxon>
    </lineage>
</organism>
<feature type="region of interest" description="Disordered" evidence="1">
    <location>
        <begin position="1"/>
        <end position="32"/>
    </location>
</feature>
<dbReference type="Proteomes" id="UP000887013">
    <property type="component" value="Unassembled WGS sequence"/>
</dbReference>
<dbReference type="AlphaFoldDB" id="A0A8X6ISN1"/>
<accession>A0A8X6ISN1</accession>
<gene>
    <name evidence="2" type="ORF">NPIL_269661</name>
</gene>
<evidence type="ECO:0000313" key="3">
    <source>
        <dbReference type="Proteomes" id="UP000887013"/>
    </source>
</evidence>
<reference evidence="2" key="1">
    <citation type="submission" date="2020-08" db="EMBL/GenBank/DDBJ databases">
        <title>Multicomponent nature underlies the extraordinary mechanical properties of spider dragline silk.</title>
        <authorList>
            <person name="Kono N."/>
            <person name="Nakamura H."/>
            <person name="Mori M."/>
            <person name="Yoshida Y."/>
            <person name="Ohtoshi R."/>
            <person name="Malay A.D."/>
            <person name="Moran D.A.P."/>
            <person name="Tomita M."/>
            <person name="Numata K."/>
            <person name="Arakawa K."/>
        </authorList>
    </citation>
    <scope>NUCLEOTIDE SEQUENCE</scope>
</reference>
<evidence type="ECO:0000313" key="2">
    <source>
        <dbReference type="EMBL" id="GFS58753.1"/>
    </source>
</evidence>
<keyword evidence="3" id="KW-1185">Reference proteome</keyword>
<proteinExistence type="predicted"/>